<keyword evidence="1" id="KW-1133">Transmembrane helix</keyword>
<dbReference type="InterPro" id="IPR027463">
    <property type="entry name" value="AcrB_DN_DC_subdom"/>
</dbReference>
<feature type="transmembrane region" description="Helical" evidence="1">
    <location>
        <begin position="365"/>
        <end position="384"/>
    </location>
</feature>
<evidence type="ECO:0000313" key="3">
    <source>
        <dbReference type="Proteomes" id="UP000051888"/>
    </source>
</evidence>
<feature type="transmembrane region" description="Helical" evidence="1">
    <location>
        <begin position="557"/>
        <end position="582"/>
    </location>
</feature>
<evidence type="ECO:0000256" key="1">
    <source>
        <dbReference type="SAM" id="Phobius"/>
    </source>
</evidence>
<dbReference type="AlphaFoldDB" id="A0A0Q3WVD9"/>
<feature type="transmembrane region" description="Helical" evidence="1">
    <location>
        <begin position="501"/>
        <end position="524"/>
    </location>
</feature>
<feature type="transmembrane region" description="Helical" evidence="1">
    <location>
        <begin position="13"/>
        <end position="31"/>
    </location>
</feature>
<dbReference type="PRINTS" id="PR00702">
    <property type="entry name" value="ACRIFLAVINRP"/>
</dbReference>
<dbReference type="STRING" id="157838.AN964_06245"/>
<dbReference type="GO" id="GO:0005886">
    <property type="term" value="C:plasma membrane"/>
    <property type="evidence" value="ECO:0007669"/>
    <property type="project" value="TreeGrafter"/>
</dbReference>
<protein>
    <submittedName>
        <fullName evidence="2">Swarming motility protein SwrC</fullName>
    </submittedName>
</protein>
<dbReference type="Proteomes" id="UP000051888">
    <property type="component" value="Unassembled WGS sequence"/>
</dbReference>
<feature type="transmembrane region" description="Helical" evidence="1">
    <location>
        <begin position="906"/>
        <end position="926"/>
    </location>
</feature>
<comment type="caution">
    <text evidence="2">The sequence shown here is derived from an EMBL/GenBank/DDBJ whole genome shotgun (WGS) entry which is preliminary data.</text>
</comment>
<dbReference type="Gene3D" id="3.30.2090.10">
    <property type="entry name" value="Multidrug efflux transporter AcrB TolC docking domain, DN and DC subdomains"/>
    <property type="match status" value="2"/>
</dbReference>
<feature type="transmembrane region" description="Helical" evidence="1">
    <location>
        <begin position="473"/>
        <end position="495"/>
    </location>
</feature>
<dbReference type="InterPro" id="IPR001036">
    <property type="entry name" value="Acrflvin-R"/>
</dbReference>
<feature type="transmembrane region" description="Helical" evidence="1">
    <location>
        <begin position="880"/>
        <end position="899"/>
    </location>
</feature>
<dbReference type="EMBL" id="LJJC01000004">
    <property type="protein sequence ID" value="KQL53146.1"/>
    <property type="molecule type" value="Genomic_DNA"/>
</dbReference>
<dbReference type="Gene3D" id="1.20.1640.10">
    <property type="entry name" value="Multidrug efflux transporter AcrB transmembrane domain"/>
    <property type="match status" value="2"/>
</dbReference>
<keyword evidence="1" id="KW-0812">Transmembrane</keyword>
<reference evidence="2 3" key="1">
    <citation type="submission" date="2015-09" db="EMBL/GenBank/DDBJ databases">
        <title>Genome sequencing project for genomic taxonomy and phylogenomics of Bacillus-like bacteria.</title>
        <authorList>
            <person name="Liu B."/>
            <person name="Wang J."/>
            <person name="Zhu Y."/>
            <person name="Liu G."/>
            <person name="Chen Q."/>
            <person name="Chen Z."/>
            <person name="Lan J."/>
            <person name="Che J."/>
            <person name="Ge C."/>
            <person name="Shi H."/>
            <person name="Pan Z."/>
            <person name="Liu X."/>
        </authorList>
    </citation>
    <scope>NUCLEOTIDE SEQUENCE [LARGE SCALE GENOMIC DNA]</scope>
    <source>
        <strain evidence="2 3">LMG 18435</strain>
    </source>
</reference>
<feature type="transmembrane region" description="Helical" evidence="1">
    <location>
        <begin position="978"/>
        <end position="997"/>
    </location>
</feature>
<feature type="transmembrane region" description="Helical" evidence="1">
    <location>
        <begin position="1009"/>
        <end position="1032"/>
    </location>
</feature>
<dbReference type="PATRIC" id="fig|157838.3.peg.1396"/>
<feature type="transmembrane region" description="Helical" evidence="1">
    <location>
        <begin position="390"/>
        <end position="408"/>
    </location>
</feature>
<dbReference type="Pfam" id="PF00873">
    <property type="entry name" value="ACR_tran"/>
    <property type="match status" value="2"/>
</dbReference>
<accession>A0A0Q3WVD9</accession>
<dbReference type="SUPFAM" id="SSF82866">
    <property type="entry name" value="Multidrug efflux transporter AcrB transmembrane domain"/>
    <property type="match status" value="2"/>
</dbReference>
<sequence>MNRIINFCMKNKFAVWLITIIVVAAGLYSGVNMKLETIPNITAPVVMVSTVYPGATPDDIAEKVTKPIEQRIKNLPGVEVVNSTSSQNVSSIQIQYKFSKDMDKAESEVKEAVSSITLPEKVNTPKVSRLNINDFPILSLSITNTKQSLEELTKTVEEDIAPSLEGIDGVSQVQASGQFEKEVDITFDKKKLEKYGLSEDTVKQLIQGSDVSVPLGLINFGDKEKTVVVDGNIHSINDLKNIKIPYTPQVSAGISKQGAMPQTVAGQTTPQAGMKNTKQTVPGIPTVKLTDIAKVEIVGKHESISKTNGADSIGVQITKSSDANTVDVANNVTKKINELKKDHNGLKVVKMFDQATPIKDSVNTMLNKAIIGALFAVIIILLFLRDFRSTIISVISIPLSLLIAILALKQMDISLNMMTLGAMTVAIGRVVDDSIVVIENIYRRMSLTDEKLRGNDLIREATKEMFRPIMSSTIVTIAVFLPLGLVSGMVGQLFLPFALTIVFALLASLLVAVTVVPMFASSLFSRGVKKKHQHDKKHGKISTFYKKILNWSLNHKLITFGIAILIFIGSLFLIPAIGVSFIPSDQQKMVMATYKPDPGQTRSDVEKITSKAEDYFEKRAGVKNIQYSVGSGNPMNPGDNNSALFYVEYNKDTKNFDKEPEKVIKDLQAMTNKGVWKSQDFGTSGNSNNLEIIVYGDNLEQIKPVISDIEKIMKQNHTLKNVESSLSKTYEQYTLVADQSKLSSYGLTAGQIGMELSRVGENPVLTTIQKDGKDLNVYVTVDQKSYKNINDLTDTKVKSALGTDVALNDVVKVQTGESPNSITRQNGRIYASVSGEIKGKDVSKVSADVKKKVDKIKLPSNVEVSMGGVTKDINESFSQLGLAMLAAIAIVYLVLVITFGGALAPFAILFSLPFTIIGGLLALLITRETLSISSMIGALMLIGIVVTNAIVLIDRVIQKQQEGLSTREALLEAGATRIRPILMTALATIGALLPLAFGFEGSGLISKDLGVTVIGGLTSSTLLTLIIVPVVYEFLMKFKKKKKVVEE</sequence>
<keyword evidence="1" id="KW-0472">Membrane</keyword>
<name>A0A0Q3WVD9_9BACI</name>
<dbReference type="Gene3D" id="3.30.70.1430">
    <property type="entry name" value="Multidrug efflux transporter AcrB pore domain"/>
    <property type="match status" value="1"/>
</dbReference>
<gene>
    <name evidence="2" type="ORF">AN964_06245</name>
</gene>
<feature type="transmembrane region" description="Helical" evidence="1">
    <location>
        <begin position="932"/>
        <end position="957"/>
    </location>
</feature>
<dbReference type="RefSeq" id="WP_055738872.1">
    <property type="nucleotide sequence ID" value="NZ_JAAIWL010000021.1"/>
</dbReference>
<dbReference type="OrthoDB" id="9757876at2"/>
<dbReference type="PANTHER" id="PTHR32063:SF0">
    <property type="entry name" value="SWARMING MOTILITY PROTEIN SWRC"/>
    <property type="match status" value="1"/>
</dbReference>
<dbReference type="PANTHER" id="PTHR32063">
    <property type="match status" value="1"/>
</dbReference>
<dbReference type="SUPFAM" id="SSF82714">
    <property type="entry name" value="Multidrug efflux transporter AcrB TolC docking domain, DN and DC subdomains"/>
    <property type="match status" value="2"/>
</dbReference>
<proteinExistence type="predicted"/>
<keyword evidence="3" id="KW-1185">Reference proteome</keyword>
<evidence type="ECO:0000313" key="2">
    <source>
        <dbReference type="EMBL" id="KQL53146.1"/>
    </source>
</evidence>
<dbReference type="GO" id="GO:0042910">
    <property type="term" value="F:xenobiotic transmembrane transporter activity"/>
    <property type="evidence" value="ECO:0007669"/>
    <property type="project" value="TreeGrafter"/>
</dbReference>
<organism evidence="2 3">
    <name type="scientific">Heyndrickxia shackletonii</name>
    <dbReference type="NCBI Taxonomy" id="157838"/>
    <lineage>
        <taxon>Bacteria</taxon>
        <taxon>Bacillati</taxon>
        <taxon>Bacillota</taxon>
        <taxon>Bacilli</taxon>
        <taxon>Bacillales</taxon>
        <taxon>Bacillaceae</taxon>
        <taxon>Heyndrickxia</taxon>
    </lineage>
</organism>
<dbReference type="SUPFAM" id="SSF82693">
    <property type="entry name" value="Multidrug efflux transporter AcrB pore domain, PN1, PN2, PC1 and PC2 subdomains"/>
    <property type="match status" value="2"/>
</dbReference>